<organism evidence="1 2">
    <name type="scientific">Achlya hypogyna</name>
    <name type="common">Oomycete</name>
    <name type="synonym">Protoachlya hypogyna</name>
    <dbReference type="NCBI Taxonomy" id="1202772"/>
    <lineage>
        <taxon>Eukaryota</taxon>
        <taxon>Sar</taxon>
        <taxon>Stramenopiles</taxon>
        <taxon>Oomycota</taxon>
        <taxon>Saprolegniomycetes</taxon>
        <taxon>Saprolegniales</taxon>
        <taxon>Achlyaceae</taxon>
        <taxon>Achlya</taxon>
    </lineage>
</organism>
<evidence type="ECO:0000313" key="1">
    <source>
        <dbReference type="EMBL" id="OQR89907.1"/>
    </source>
</evidence>
<name>A0A1V9YW76_ACHHY</name>
<reference evidence="1 2" key="1">
    <citation type="journal article" date="2014" name="Genome Biol. Evol.">
        <title>The secreted proteins of Achlya hypogyna and Thraustotheca clavata identify the ancestral oomycete secretome and reveal gene acquisitions by horizontal gene transfer.</title>
        <authorList>
            <person name="Misner I."/>
            <person name="Blouin N."/>
            <person name="Leonard G."/>
            <person name="Richards T.A."/>
            <person name="Lane C.E."/>
        </authorList>
    </citation>
    <scope>NUCLEOTIDE SEQUENCE [LARGE SCALE GENOMIC DNA]</scope>
    <source>
        <strain evidence="1 2">ATCC 48635</strain>
    </source>
</reference>
<gene>
    <name evidence="1" type="ORF">ACHHYP_05951</name>
</gene>
<comment type="caution">
    <text evidence="1">The sequence shown here is derived from an EMBL/GenBank/DDBJ whole genome shotgun (WGS) entry which is preliminary data.</text>
</comment>
<dbReference type="OrthoDB" id="78469at2759"/>
<sequence length="139" mass="16479">MALVPPHVCHRLWLATIPIRPFDTSPIHLLWMLLFLIGYRTEAEIHALVGTDGKTLRKWLWSWVEMELTPFDKKWYYHKFKGPGKAIMAPHETVNRRFKQFRVLGSRFTHDVEKHPMCFHCVVNITQRDIECGHSLFQV</sequence>
<protein>
    <submittedName>
        <fullName evidence="1">Uncharacterized protein</fullName>
    </submittedName>
</protein>
<dbReference type="EMBL" id="JNBR01000707">
    <property type="protein sequence ID" value="OQR89907.1"/>
    <property type="molecule type" value="Genomic_DNA"/>
</dbReference>
<dbReference type="AlphaFoldDB" id="A0A1V9YW76"/>
<dbReference type="Proteomes" id="UP000243579">
    <property type="component" value="Unassembled WGS sequence"/>
</dbReference>
<keyword evidence="2" id="KW-1185">Reference proteome</keyword>
<proteinExistence type="predicted"/>
<evidence type="ECO:0000313" key="2">
    <source>
        <dbReference type="Proteomes" id="UP000243579"/>
    </source>
</evidence>
<accession>A0A1V9YW76</accession>